<evidence type="ECO:0008006" key="8">
    <source>
        <dbReference type="Google" id="ProtNLM"/>
    </source>
</evidence>
<dbReference type="Proteomes" id="UP000029646">
    <property type="component" value="Unassembled WGS sequence"/>
</dbReference>
<dbReference type="eggNOG" id="ENOG502Z7YU">
    <property type="taxonomic scope" value="Bacteria"/>
</dbReference>
<dbReference type="EMBL" id="BBNS01000007">
    <property type="protein sequence ID" value="GAL70717.1"/>
    <property type="molecule type" value="Genomic_DNA"/>
</dbReference>
<feature type="compositionally biased region" description="Basic residues" evidence="1">
    <location>
        <begin position="307"/>
        <end position="320"/>
    </location>
</feature>
<dbReference type="Pfam" id="PF13557">
    <property type="entry name" value="Phenol_MetA_deg"/>
    <property type="match status" value="1"/>
</dbReference>
<sequence>MKAFKYFFLISVLISSNVLFAQYTEVINSNRPGMSKSAFSVGTNVLQFEVGPNYIKEERTPLPKYEVSGFGADFSVRYGLFFEALEINIEGNYQNDTKTNFSTFNTEDKRSNFKYLTLGAKYLIYDPYKDIESEKPNLYSWKANRGFKWKSLIPAIAVYAGVNYDTENNPYTAAGIEGLSPKIMIATQNNFNGGWVFVMNLIKDRIGTDQSDFTYILTLTHALSPQWVIFGETQGIKSDFYADNLLRFGGAYLFDKNFQLDTAVTFNTKDTPSVLNLTLGASYRFDFHKDKNINNGNSAEDELERKLRGKGARKEKKRKNINSEKKKEKKRKRKDEDF</sequence>
<dbReference type="Proteomes" id="UP000029641">
    <property type="component" value="Unassembled WGS sequence"/>
</dbReference>
<reference evidence="7" key="1">
    <citation type="journal article" date="2014" name="Genome Announc.">
        <title>Draft Genome Sequence of Marine Flavobacterium Jejuia pallidilutea Strain 11shimoA1 and Pigmentation Mutants.</title>
        <authorList>
            <person name="Takatani N."/>
            <person name="Nakanishi M."/>
            <person name="Meirelles P."/>
            <person name="Mino S."/>
            <person name="Suda W."/>
            <person name="Oshima K."/>
            <person name="Hattori M."/>
            <person name="Ohkuma M."/>
            <person name="Hosokawa M."/>
            <person name="Miyashita K."/>
            <person name="Thompson F.L."/>
            <person name="Niwa A."/>
            <person name="Sawabe T."/>
            <person name="Sawabe T."/>
        </authorList>
    </citation>
    <scope>NUCLEOTIDE SEQUENCE [LARGE SCALE GENOMIC DNA]</scope>
    <source>
        <strain evidence="7">JCM 19538</strain>
    </source>
</reference>
<protein>
    <recommendedName>
        <fullName evidence="8">Outer membrane beta-barrel porin/alpha-amylase</fullName>
    </recommendedName>
</protein>
<proteinExistence type="predicted"/>
<feature type="region of interest" description="Disordered" evidence="1">
    <location>
        <begin position="296"/>
        <end position="338"/>
    </location>
</feature>
<dbReference type="EMBL" id="BBNR01000007">
    <property type="protein sequence ID" value="GAL67012.1"/>
    <property type="molecule type" value="Genomic_DNA"/>
</dbReference>
<keyword evidence="2" id="KW-0732">Signal</keyword>
<name>A0A090WHQ9_9FLAO</name>
<evidence type="ECO:0000313" key="3">
    <source>
        <dbReference type="EMBL" id="GAL67012.1"/>
    </source>
</evidence>
<comment type="caution">
    <text evidence="3">The sequence shown here is derived from an EMBL/GenBank/DDBJ whole genome shotgun (WGS) entry which is preliminary data.</text>
</comment>
<evidence type="ECO:0000313" key="5">
    <source>
        <dbReference type="EMBL" id="GAL90592.1"/>
    </source>
</evidence>
<dbReference type="Proteomes" id="UP000030184">
    <property type="component" value="Unassembled WGS sequence"/>
</dbReference>
<dbReference type="InterPro" id="IPR025737">
    <property type="entry name" value="FApF"/>
</dbReference>
<evidence type="ECO:0000313" key="7">
    <source>
        <dbReference type="Proteomes" id="UP000030184"/>
    </source>
</evidence>
<feature type="chain" id="PRO_5007383098" description="Outer membrane beta-barrel porin/alpha-amylase" evidence="2">
    <location>
        <begin position="22"/>
        <end position="338"/>
    </location>
</feature>
<accession>A0A090WHQ9</accession>
<dbReference type="EMBL" id="BBNY01000076">
    <property type="protein sequence ID" value="GAL90592.1"/>
    <property type="molecule type" value="Genomic_DNA"/>
</dbReference>
<keyword evidence="7" id="KW-1185">Reference proteome</keyword>
<dbReference type="AlphaFoldDB" id="A0A090WHQ9"/>
<dbReference type="OrthoDB" id="1421312at2"/>
<evidence type="ECO:0000256" key="2">
    <source>
        <dbReference type="SAM" id="SignalP"/>
    </source>
</evidence>
<evidence type="ECO:0000313" key="6">
    <source>
        <dbReference type="Proteomes" id="UP000029641"/>
    </source>
</evidence>
<feature type="signal peptide" evidence="2">
    <location>
        <begin position="1"/>
        <end position="21"/>
    </location>
</feature>
<evidence type="ECO:0000256" key="1">
    <source>
        <dbReference type="SAM" id="MobiDB-lite"/>
    </source>
</evidence>
<gene>
    <name evidence="3" type="ORF">JCM19301_2177</name>
    <name evidence="4" type="ORF">JCM19302_2439</name>
    <name evidence="5" type="ORF">JCM19538_357</name>
</gene>
<dbReference type="RefSeq" id="WP_042243346.1">
    <property type="nucleotide sequence ID" value="NZ_BBNR01000007.1"/>
</dbReference>
<organism evidence="3 6">
    <name type="scientific">Jejuia pallidilutea</name>
    <dbReference type="NCBI Taxonomy" id="504487"/>
    <lineage>
        <taxon>Bacteria</taxon>
        <taxon>Pseudomonadati</taxon>
        <taxon>Bacteroidota</taxon>
        <taxon>Flavobacteriia</taxon>
        <taxon>Flavobacteriales</taxon>
        <taxon>Flavobacteriaceae</taxon>
        <taxon>Jejuia</taxon>
    </lineage>
</organism>
<feature type="compositionally biased region" description="Basic residues" evidence="1">
    <location>
        <begin position="327"/>
        <end position="338"/>
    </location>
</feature>
<dbReference type="STRING" id="504487.JCM19538_357"/>
<evidence type="ECO:0000313" key="4">
    <source>
        <dbReference type="EMBL" id="GAL70717.1"/>
    </source>
</evidence>